<sequence length="479" mass="47957">MASKKELVEAQSFSRRRLLTAFVSGAPGGRELEPTSPVRGVVAGVVLAVLVVAGGLGSGLLNRGLPDGWENGRIMLVGDNAARYVTDDGQLVPILNMASARLLVEPGAPIHTVRASLVEGIPVLAPAGIVGAPDNLPGTDRLVDDGWQACLALDGGTATSLGSSDGAASGDSGAADDDAVAAPAGPPASMLALVGDQVHLVQGGYSYLLGGGEEQSGLLRELGFGPDSPRPAREEWLALVTPGETLAPYLPEGVGGVPAGDLGQIAGVTVGTVVQREETGQEYVALADGRLAPLNSFTAAIYRTAPGVGAPVSVPANALASVADVPAAETPFPRDWPQELGVPLTDAQPACAELSVADFGATLVAGDGDVPERSGVTVAQGGGALALFAAEADTTSGPVRFVDENGTAYAVEAAGGGTRQDALNRLFSTGGSDVVVPVVVPYAWGDLFASGPTLSIEAAQRSRTEVPAAADAASEGGTP</sequence>
<feature type="compositionally biased region" description="Low complexity" evidence="10">
    <location>
        <begin position="160"/>
        <end position="173"/>
    </location>
</feature>
<comment type="subcellular location">
    <subcellularLocation>
        <location evidence="1">Cell membrane</location>
        <topology evidence="1">Single-pass membrane protein</topology>
    </subcellularLocation>
</comment>
<keyword evidence="9" id="KW-0472">Membrane</keyword>
<dbReference type="Gene3D" id="3.30.2390.20">
    <property type="entry name" value="Type VII secretion system EccB, repeat 1 domain"/>
    <property type="match status" value="1"/>
</dbReference>
<dbReference type="PANTHER" id="PTHR40765">
    <property type="entry name" value="ESX-2 SECRETION SYSTEM ATPASE ECCB2"/>
    <property type="match status" value="1"/>
</dbReference>
<dbReference type="InterPro" id="IPR007795">
    <property type="entry name" value="T7SS_EccB"/>
</dbReference>
<protein>
    <submittedName>
        <fullName evidence="11">Putative CONSERVED MEMBRANE PROTEIN</fullName>
    </submittedName>
</protein>
<evidence type="ECO:0000256" key="5">
    <source>
        <dbReference type="ARBA" id="ARBA00022741"/>
    </source>
</evidence>
<evidence type="ECO:0000256" key="6">
    <source>
        <dbReference type="ARBA" id="ARBA00022801"/>
    </source>
</evidence>
<evidence type="ECO:0000256" key="9">
    <source>
        <dbReference type="ARBA" id="ARBA00023136"/>
    </source>
</evidence>
<gene>
    <name evidence="11" type="ORF">SERN_0590</name>
</gene>
<organism evidence="11 12">
    <name type="scientific">Serinibacter arcticus</name>
    <dbReference type="NCBI Taxonomy" id="1655435"/>
    <lineage>
        <taxon>Bacteria</taxon>
        <taxon>Bacillati</taxon>
        <taxon>Actinomycetota</taxon>
        <taxon>Actinomycetes</taxon>
        <taxon>Micrococcales</taxon>
        <taxon>Beutenbergiaceae</taxon>
        <taxon>Serinibacter</taxon>
    </lineage>
</organism>
<evidence type="ECO:0000256" key="1">
    <source>
        <dbReference type="ARBA" id="ARBA00004162"/>
    </source>
</evidence>
<evidence type="ECO:0000256" key="3">
    <source>
        <dbReference type="ARBA" id="ARBA00022475"/>
    </source>
</evidence>
<dbReference type="Proteomes" id="UP000297318">
    <property type="component" value="Unassembled WGS sequence"/>
</dbReference>
<dbReference type="GO" id="GO:0005576">
    <property type="term" value="C:extracellular region"/>
    <property type="evidence" value="ECO:0007669"/>
    <property type="project" value="TreeGrafter"/>
</dbReference>
<dbReference type="Pfam" id="PF05108">
    <property type="entry name" value="T7SS_ESX1_EccB"/>
    <property type="match status" value="1"/>
</dbReference>
<evidence type="ECO:0000256" key="8">
    <source>
        <dbReference type="ARBA" id="ARBA00022989"/>
    </source>
</evidence>
<evidence type="ECO:0000313" key="11">
    <source>
        <dbReference type="EMBL" id="TGO06398.1"/>
    </source>
</evidence>
<evidence type="ECO:0000256" key="4">
    <source>
        <dbReference type="ARBA" id="ARBA00022692"/>
    </source>
</evidence>
<dbReference type="GO" id="GO:0005886">
    <property type="term" value="C:plasma membrane"/>
    <property type="evidence" value="ECO:0007669"/>
    <property type="project" value="UniProtKB-SubCell"/>
</dbReference>
<keyword evidence="12" id="KW-1185">Reference proteome</keyword>
<feature type="region of interest" description="Disordered" evidence="10">
    <location>
        <begin position="160"/>
        <end position="181"/>
    </location>
</feature>
<comment type="caution">
    <text evidence="11">The sequence shown here is derived from an EMBL/GenBank/DDBJ whole genome shotgun (WGS) entry which is preliminary data.</text>
</comment>
<keyword evidence="7" id="KW-0067">ATP-binding</keyword>
<dbReference type="GO" id="GO:0016787">
    <property type="term" value="F:hydrolase activity"/>
    <property type="evidence" value="ECO:0007669"/>
    <property type="project" value="UniProtKB-KW"/>
</dbReference>
<dbReference type="GO" id="GO:0005524">
    <property type="term" value="F:ATP binding"/>
    <property type="evidence" value="ECO:0007669"/>
    <property type="project" value="UniProtKB-KW"/>
</dbReference>
<comment type="similarity">
    <text evidence="2">Belongs to the EccB family.</text>
</comment>
<reference evidence="11 12" key="1">
    <citation type="submission" date="2018-11" db="EMBL/GenBank/DDBJ databases">
        <title>Complete genome sequencing of the Actinobacteria Serinibacter sp. K3-2.</title>
        <authorList>
            <person name="Rakitin A.L."/>
            <person name="Beletsky A.V."/>
            <person name="Mardanov A.V."/>
            <person name="Ravin N.V."/>
            <person name="Gromova A.S."/>
            <person name="Filippova S.N."/>
            <person name="Gal'Chenko V.F."/>
        </authorList>
    </citation>
    <scope>NUCLEOTIDE SEQUENCE [LARGE SCALE GENOMIC DNA]</scope>
    <source>
        <strain evidence="11 12">K3-2</strain>
    </source>
</reference>
<evidence type="ECO:0000313" key="12">
    <source>
        <dbReference type="Proteomes" id="UP000297318"/>
    </source>
</evidence>
<proteinExistence type="inferred from homology"/>
<evidence type="ECO:0000256" key="10">
    <source>
        <dbReference type="SAM" id="MobiDB-lite"/>
    </source>
</evidence>
<keyword evidence="8" id="KW-1133">Transmembrane helix</keyword>
<accession>A0A4Z1E6A4</accession>
<dbReference type="AlphaFoldDB" id="A0A4Z1E6A4"/>
<dbReference type="RefSeq" id="WP_158292548.1">
    <property type="nucleotide sequence ID" value="NZ_RHPJ01000001.1"/>
</dbReference>
<dbReference type="InterPro" id="IPR042485">
    <property type="entry name" value="T7SS_EccB_R3"/>
</dbReference>
<keyword evidence="6" id="KW-0378">Hydrolase</keyword>
<name>A0A4Z1E6A4_9MICO</name>
<dbReference type="InterPro" id="IPR044857">
    <property type="entry name" value="T7SS_EccB_R1"/>
</dbReference>
<evidence type="ECO:0000256" key="2">
    <source>
        <dbReference type="ARBA" id="ARBA00008149"/>
    </source>
</evidence>
<keyword evidence="3" id="KW-1003">Cell membrane</keyword>
<dbReference type="OrthoDB" id="3847604at2"/>
<keyword evidence="4" id="KW-0812">Transmembrane</keyword>
<evidence type="ECO:0000256" key="7">
    <source>
        <dbReference type="ARBA" id="ARBA00022840"/>
    </source>
</evidence>
<dbReference type="PANTHER" id="PTHR40765:SF2">
    <property type="entry name" value="ESX-2 SECRETION SYSTEM ATPASE ECCB2"/>
    <property type="match status" value="1"/>
</dbReference>
<dbReference type="Gene3D" id="2.40.50.910">
    <property type="entry name" value="Type VII secretion system EccB, repeat 3 domain"/>
    <property type="match status" value="1"/>
</dbReference>
<keyword evidence="5" id="KW-0547">Nucleotide-binding</keyword>
<dbReference type="EMBL" id="RHPJ01000001">
    <property type="protein sequence ID" value="TGO06398.1"/>
    <property type="molecule type" value="Genomic_DNA"/>
</dbReference>